<dbReference type="PROSITE" id="PS50989">
    <property type="entry name" value="COA_CT_CTER"/>
    <property type="match status" value="1"/>
</dbReference>
<evidence type="ECO:0000313" key="12">
    <source>
        <dbReference type="EMBL" id="MBI3015092.1"/>
    </source>
</evidence>
<dbReference type="NCBIfam" id="NF041504">
    <property type="entry name" value="AccA_sub"/>
    <property type="match status" value="1"/>
</dbReference>
<keyword evidence="8 10" id="KW-0275">Fatty acid biosynthesis</keyword>
<sequence>MMQQTLEFEKPIIDLEIQLKELERLAYTGNGEHRGEVRKLKRKINHMRKDVLDNLTSWQRTQLARHPNRPYSLDYIGFMCGDFVEMHGDRLFADDPAVVAGLGRLNGRFPLIVAVIGQQKGRETREKVSRSFGMPRPEGYRKALRLMKLAEKFQYPVITLIDTPGAFPGIDAEARGQAEAIARNLLEMSRLKVPIVAVIVGEGGSGGALALGLADRVVMLENSIYSVISPEACSSILWKSSDKAAEAAEALKLTAPDIKSLGVIDEILKEPPGGAHREPERMAAVVRRCVTRHLRELLSLPVDLLLEQRFEKFRRMGKWVDFSTS</sequence>
<dbReference type="PANTHER" id="PTHR42853:SF3">
    <property type="entry name" value="ACETYL-COENZYME A CARBOXYLASE CARBOXYL TRANSFERASE SUBUNIT ALPHA, CHLOROPLASTIC"/>
    <property type="match status" value="1"/>
</dbReference>
<dbReference type="GO" id="GO:0005524">
    <property type="term" value="F:ATP binding"/>
    <property type="evidence" value="ECO:0007669"/>
    <property type="project" value="UniProtKB-KW"/>
</dbReference>
<dbReference type="GO" id="GO:0009317">
    <property type="term" value="C:acetyl-CoA carboxylase complex"/>
    <property type="evidence" value="ECO:0007669"/>
    <property type="project" value="InterPro"/>
</dbReference>
<dbReference type="Pfam" id="PF03255">
    <property type="entry name" value="ACCA"/>
    <property type="match status" value="1"/>
</dbReference>
<dbReference type="HAMAP" id="MF_00823">
    <property type="entry name" value="AcetylCoA_CT_alpha"/>
    <property type="match status" value="1"/>
</dbReference>
<dbReference type="GO" id="GO:0003989">
    <property type="term" value="F:acetyl-CoA carboxylase activity"/>
    <property type="evidence" value="ECO:0007669"/>
    <property type="project" value="InterPro"/>
</dbReference>
<keyword evidence="10" id="KW-0963">Cytoplasm</keyword>
<evidence type="ECO:0000256" key="8">
    <source>
        <dbReference type="ARBA" id="ARBA00023160"/>
    </source>
</evidence>
<evidence type="ECO:0000256" key="9">
    <source>
        <dbReference type="ARBA" id="ARBA00049152"/>
    </source>
</evidence>
<dbReference type="NCBIfam" id="TIGR00513">
    <property type="entry name" value="accA"/>
    <property type="match status" value="1"/>
</dbReference>
<dbReference type="Proteomes" id="UP000741360">
    <property type="component" value="Unassembled WGS sequence"/>
</dbReference>
<dbReference type="InterPro" id="IPR029045">
    <property type="entry name" value="ClpP/crotonase-like_dom_sf"/>
</dbReference>
<dbReference type="GO" id="GO:0006633">
    <property type="term" value="P:fatty acid biosynthetic process"/>
    <property type="evidence" value="ECO:0007669"/>
    <property type="project" value="UniProtKB-KW"/>
</dbReference>
<keyword evidence="12" id="KW-0436">Ligase</keyword>
<evidence type="ECO:0000256" key="10">
    <source>
        <dbReference type="HAMAP-Rule" id="MF_00823"/>
    </source>
</evidence>
<dbReference type="EC" id="2.1.3.15" evidence="10"/>
<dbReference type="PRINTS" id="PR01069">
    <property type="entry name" value="ACCCTRFRASEA"/>
</dbReference>
<organism evidence="12 13">
    <name type="scientific">Tectimicrobiota bacterium</name>
    <dbReference type="NCBI Taxonomy" id="2528274"/>
    <lineage>
        <taxon>Bacteria</taxon>
        <taxon>Pseudomonadati</taxon>
        <taxon>Nitrospinota/Tectimicrobiota group</taxon>
        <taxon>Candidatus Tectimicrobiota</taxon>
    </lineage>
</organism>
<evidence type="ECO:0000256" key="6">
    <source>
        <dbReference type="ARBA" id="ARBA00022840"/>
    </source>
</evidence>
<keyword evidence="3 10" id="KW-0808">Transferase</keyword>
<evidence type="ECO:0000256" key="4">
    <source>
        <dbReference type="ARBA" id="ARBA00022741"/>
    </source>
</evidence>
<dbReference type="GO" id="GO:2001295">
    <property type="term" value="P:malonyl-CoA biosynthetic process"/>
    <property type="evidence" value="ECO:0007669"/>
    <property type="project" value="UniProtKB-UniRule"/>
</dbReference>
<evidence type="ECO:0000256" key="1">
    <source>
        <dbReference type="ARBA" id="ARBA00004956"/>
    </source>
</evidence>
<comment type="subcellular location">
    <subcellularLocation>
        <location evidence="10">Cytoplasm</location>
    </subcellularLocation>
</comment>
<comment type="similarity">
    <text evidence="10">Belongs to the AccA family.</text>
</comment>
<protein>
    <recommendedName>
        <fullName evidence="10">Acetyl-coenzyme A carboxylase carboxyl transferase subunit alpha</fullName>
        <shortName evidence="10">ACCase subunit alpha</shortName>
        <shortName evidence="10">Acetyl-CoA carboxylase carboxyltransferase subunit alpha</shortName>
        <ecNumber evidence="10">2.1.3.15</ecNumber>
    </recommendedName>
</protein>
<dbReference type="PANTHER" id="PTHR42853">
    <property type="entry name" value="ACETYL-COENZYME A CARBOXYLASE CARBOXYL TRANSFERASE SUBUNIT ALPHA"/>
    <property type="match status" value="1"/>
</dbReference>
<proteinExistence type="inferred from homology"/>
<keyword evidence="5 10" id="KW-0276">Fatty acid metabolism</keyword>
<evidence type="ECO:0000256" key="2">
    <source>
        <dbReference type="ARBA" id="ARBA00022516"/>
    </source>
</evidence>
<dbReference type="SUPFAM" id="SSF52096">
    <property type="entry name" value="ClpP/crotonase"/>
    <property type="match status" value="1"/>
</dbReference>
<keyword evidence="7 10" id="KW-0443">Lipid metabolism</keyword>
<evidence type="ECO:0000256" key="7">
    <source>
        <dbReference type="ARBA" id="ARBA00023098"/>
    </source>
</evidence>
<comment type="catalytic activity">
    <reaction evidence="9 10">
        <text>N(6)-carboxybiotinyl-L-lysyl-[protein] + acetyl-CoA = N(6)-biotinyl-L-lysyl-[protein] + malonyl-CoA</text>
        <dbReference type="Rhea" id="RHEA:54728"/>
        <dbReference type="Rhea" id="RHEA-COMP:10505"/>
        <dbReference type="Rhea" id="RHEA-COMP:10506"/>
        <dbReference type="ChEBI" id="CHEBI:57288"/>
        <dbReference type="ChEBI" id="CHEBI:57384"/>
        <dbReference type="ChEBI" id="CHEBI:83144"/>
        <dbReference type="ChEBI" id="CHEBI:83145"/>
        <dbReference type="EC" id="2.1.3.15"/>
    </reaction>
</comment>
<keyword evidence="2 10" id="KW-0444">Lipid biosynthesis</keyword>
<evidence type="ECO:0000256" key="3">
    <source>
        <dbReference type="ARBA" id="ARBA00022679"/>
    </source>
</evidence>
<dbReference type="InterPro" id="IPR001095">
    <property type="entry name" value="Acetyl_CoA_COase_a_su"/>
</dbReference>
<gene>
    <name evidence="10" type="primary">accA</name>
    <name evidence="12" type="ORF">HYY65_08565</name>
</gene>
<comment type="pathway">
    <text evidence="1 10">Lipid metabolism; malonyl-CoA biosynthesis; malonyl-CoA from acetyl-CoA: step 1/1.</text>
</comment>
<dbReference type="GO" id="GO:0016743">
    <property type="term" value="F:carboxyl- or carbamoyltransferase activity"/>
    <property type="evidence" value="ECO:0007669"/>
    <property type="project" value="UniProtKB-UniRule"/>
</dbReference>
<name>A0A932GQM4_UNCTE</name>
<evidence type="ECO:0000259" key="11">
    <source>
        <dbReference type="PROSITE" id="PS50989"/>
    </source>
</evidence>
<keyword evidence="4 10" id="KW-0547">Nucleotide-binding</keyword>
<dbReference type="AlphaFoldDB" id="A0A932GQM4"/>
<dbReference type="InterPro" id="IPR011763">
    <property type="entry name" value="COA_CT_C"/>
</dbReference>
<accession>A0A932GQM4</accession>
<evidence type="ECO:0000256" key="5">
    <source>
        <dbReference type="ARBA" id="ARBA00022832"/>
    </source>
</evidence>
<dbReference type="Gene3D" id="3.90.226.10">
    <property type="entry name" value="2-enoyl-CoA Hydratase, Chain A, domain 1"/>
    <property type="match status" value="1"/>
</dbReference>
<comment type="caution">
    <text evidence="12">The sequence shown here is derived from an EMBL/GenBank/DDBJ whole genome shotgun (WGS) entry which is preliminary data.</text>
</comment>
<keyword evidence="6 10" id="KW-0067">ATP-binding</keyword>
<evidence type="ECO:0000313" key="13">
    <source>
        <dbReference type="Proteomes" id="UP000741360"/>
    </source>
</evidence>
<dbReference type="EMBL" id="JACPSX010000164">
    <property type="protein sequence ID" value="MBI3015092.1"/>
    <property type="molecule type" value="Genomic_DNA"/>
</dbReference>
<reference evidence="12" key="1">
    <citation type="submission" date="2020-07" db="EMBL/GenBank/DDBJ databases">
        <title>Huge and variable diversity of episymbiotic CPR bacteria and DPANN archaea in groundwater ecosystems.</title>
        <authorList>
            <person name="He C.Y."/>
            <person name="Keren R."/>
            <person name="Whittaker M."/>
            <person name="Farag I.F."/>
            <person name="Doudna J."/>
            <person name="Cate J.H.D."/>
            <person name="Banfield J.F."/>
        </authorList>
    </citation>
    <scope>NUCLEOTIDE SEQUENCE</scope>
    <source>
        <strain evidence="12">NC_groundwater_717_Ag_S-0.2um_59_8</strain>
    </source>
</reference>
<comment type="subunit">
    <text evidence="10">Acetyl-CoA carboxylase is a heterohexamer composed of biotin carboxyl carrier protein (AccB), biotin carboxylase (AccC) and two subunits each of ACCase subunit alpha (AccA) and ACCase subunit beta (AccD).</text>
</comment>
<feature type="domain" description="CoA carboxyltransferase C-terminal" evidence="11">
    <location>
        <begin position="39"/>
        <end position="296"/>
    </location>
</feature>
<comment type="function">
    <text evidence="10">Component of the acetyl coenzyme A carboxylase (ACC) complex. First, biotin carboxylase catalyzes the carboxylation of biotin on its carrier protein (BCCP) and then the CO(2) group is transferred by the carboxyltransferase to acetyl-CoA to form malonyl-CoA.</text>
</comment>
<dbReference type="NCBIfam" id="NF004344">
    <property type="entry name" value="PRK05724.1"/>
    <property type="match status" value="1"/>
</dbReference>